<evidence type="ECO:0000259" key="3">
    <source>
        <dbReference type="PROSITE" id="PS50213"/>
    </source>
</evidence>
<dbReference type="Pfam" id="PF02469">
    <property type="entry name" value="Fasciclin"/>
    <property type="match status" value="1"/>
</dbReference>
<dbReference type="SUPFAM" id="SSF82153">
    <property type="entry name" value="FAS1 domain"/>
    <property type="match status" value="1"/>
</dbReference>
<dbReference type="PROSITE" id="PS50213">
    <property type="entry name" value="FAS1"/>
    <property type="match status" value="1"/>
</dbReference>
<feature type="chain" id="PRO_5003215174" evidence="2">
    <location>
        <begin position="24"/>
        <end position="212"/>
    </location>
</feature>
<name>E6XBJ4_CELAD</name>
<dbReference type="GO" id="GO:0030198">
    <property type="term" value="P:extracellular matrix organization"/>
    <property type="evidence" value="ECO:0007669"/>
    <property type="project" value="TreeGrafter"/>
</dbReference>
<dbReference type="PANTHER" id="PTHR10900:SF77">
    <property type="entry name" value="FI19380P1"/>
    <property type="match status" value="1"/>
</dbReference>
<accession>E6XBJ4</accession>
<dbReference type="GO" id="GO:0031012">
    <property type="term" value="C:extracellular matrix"/>
    <property type="evidence" value="ECO:0007669"/>
    <property type="project" value="TreeGrafter"/>
</dbReference>
<feature type="coiled-coil region" evidence="1">
    <location>
        <begin position="25"/>
        <end position="63"/>
    </location>
</feature>
<dbReference type="PROSITE" id="PS51257">
    <property type="entry name" value="PROKAR_LIPOPROTEIN"/>
    <property type="match status" value="1"/>
</dbReference>
<dbReference type="AlphaFoldDB" id="E6XBJ4"/>
<dbReference type="FunFam" id="2.30.180.10:FF:000032">
    <property type="entry name" value="Fasciclin domain-containing protein, putative"/>
    <property type="match status" value="1"/>
</dbReference>
<feature type="domain" description="FAS1" evidence="3">
    <location>
        <begin position="64"/>
        <end position="209"/>
    </location>
</feature>
<dbReference type="RefSeq" id="WP_013552557.1">
    <property type="nucleotide sequence ID" value="NC_014934.1"/>
</dbReference>
<sequence length="212" mass="23029">MILKKRVFLLGAMVAVLSFTACKDEKKIEAEKAKVEEQAATLKAEQEAEAKKIKEEARSKEIRATSIAALASNNEDLSTLVSALKAANLVEMMSTKGSYTVFAPNNNAFQKLPSKLSIAELAKEENKALLTSILQYHVVSGEITTDKLVKAIAGAKGNYSFKTMSGKELTASMKKDQIIITDEKNNKVNILTGNIKALNGIIHVVSDVLIMK</sequence>
<dbReference type="eggNOG" id="COG2335">
    <property type="taxonomic scope" value="Bacteria"/>
</dbReference>
<dbReference type="PANTHER" id="PTHR10900">
    <property type="entry name" value="PERIOSTIN-RELATED"/>
    <property type="match status" value="1"/>
</dbReference>
<proteinExistence type="predicted"/>
<evidence type="ECO:0000256" key="2">
    <source>
        <dbReference type="SAM" id="SignalP"/>
    </source>
</evidence>
<dbReference type="InterPro" id="IPR036378">
    <property type="entry name" value="FAS1_dom_sf"/>
</dbReference>
<dbReference type="EMBL" id="CP002453">
    <property type="protein sequence ID" value="ADV51107.1"/>
    <property type="molecule type" value="Genomic_DNA"/>
</dbReference>
<dbReference type="OrthoDB" id="9800666at2"/>
<feature type="signal peptide" evidence="2">
    <location>
        <begin position="1"/>
        <end position="23"/>
    </location>
</feature>
<protein>
    <submittedName>
        <fullName evidence="4">Beta-Ig-H3/fasciclin</fullName>
    </submittedName>
</protein>
<gene>
    <name evidence="4" type="ordered locus">Celal_3860</name>
</gene>
<dbReference type="InterPro" id="IPR050904">
    <property type="entry name" value="Adhesion/Biosynth-related"/>
</dbReference>
<dbReference type="GO" id="GO:0007155">
    <property type="term" value="P:cell adhesion"/>
    <property type="evidence" value="ECO:0007669"/>
    <property type="project" value="TreeGrafter"/>
</dbReference>
<reference evidence="4 5" key="1">
    <citation type="journal article" date="2010" name="Stand. Genomic Sci.">
        <title>Complete genome sequence of Cellulophaga algicola type strain (IC166).</title>
        <authorList>
            <person name="Abt B."/>
            <person name="Lu M."/>
            <person name="Misra M."/>
            <person name="Han C."/>
            <person name="Nolan M."/>
            <person name="Lucas S."/>
            <person name="Hammon N."/>
            <person name="Deshpande S."/>
            <person name="Cheng J.F."/>
            <person name="Tapia R."/>
            <person name="Goodwin L."/>
            <person name="Pitluck S."/>
            <person name="Liolios K."/>
            <person name="Pagani I."/>
            <person name="Ivanova N."/>
            <person name="Mavromatis K."/>
            <person name="Ovchinikova G."/>
            <person name="Pati A."/>
            <person name="Chen A."/>
            <person name="Palaniappan K."/>
            <person name="Land M."/>
            <person name="Hauser L."/>
            <person name="Chang Y.J."/>
            <person name="Jeffries C.D."/>
            <person name="Detter J.C."/>
            <person name="Brambilla E."/>
            <person name="Rohde M."/>
            <person name="Tindall B.J."/>
            <person name="Goker M."/>
            <person name="Woyke T."/>
            <person name="Bristow J."/>
            <person name="Eisen J.A."/>
            <person name="Markowitz V."/>
            <person name="Hugenholtz P."/>
            <person name="Kyrpides N.C."/>
            <person name="Klenk H.P."/>
            <person name="Lapidus A."/>
        </authorList>
    </citation>
    <scope>NUCLEOTIDE SEQUENCE [LARGE SCALE GENOMIC DNA]</scope>
    <source>
        <strain evidence="5">DSM 14237 / IC166 / ACAM 630</strain>
    </source>
</reference>
<keyword evidence="1" id="KW-0175">Coiled coil</keyword>
<keyword evidence="5" id="KW-1185">Reference proteome</keyword>
<evidence type="ECO:0000256" key="1">
    <source>
        <dbReference type="SAM" id="Coils"/>
    </source>
</evidence>
<dbReference type="Gene3D" id="2.30.180.10">
    <property type="entry name" value="FAS1 domain"/>
    <property type="match status" value="1"/>
</dbReference>
<evidence type="ECO:0000313" key="4">
    <source>
        <dbReference type="EMBL" id="ADV51107.1"/>
    </source>
</evidence>
<evidence type="ECO:0000313" key="5">
    <source>
        <dbReference type="Proteomes" id="UP000008634"/>
    </source>
</evidence>
<dbReference type="InterPro" id="IPR000782">
    <property type="entry name" value="FAS1_domain"/>
</dbReference>
<dbReference type="Proteomes" id="UP000008634">
    <property type="component" value="Chromosome"/>
</dbReference>
<keyword evidence="2" id="KW-0732">Signal</keyword>
<organism evidence="4 5">
    <name type="scientific">Cellulophaga algicola (strain DSM 14237 / IC166 / ACAM 630)</name>
    <dbReference type="NCBI Taxonomy" id="688270"/>
    <lineage>
        <taxon>Bacteria</taxon>
        <taxon>Pseudomonadati</taxon>
        <taxon>Bacteroidota</taxon>
        <taxon>Flavobacteriia</taxon>
        <taxon>Flavobacteriales</taxon>
        <taxon>Flavobacteriaceae</taxon>
        <taxon>Cellulophaga</taxon>
    </lineage>
</organism>
<dbReference type="HOGENOM" id="CLU_031281_4_0_10"/>
<dbReference type="GO" id="GO:0050839">
    <property type="term" value="F:cell adhesion molecule binding"/>
    <property type="evidence" value="ECO:0007669"/>
    <property type="project" value="TreeGrafter"/>
</dbReference>
<dbReference type="KEGG" id="cao:Celal_3860"/>
<dbReference type="SMART" id="SM00554">
    <property type="entry name" value="FAS1"/>
    <property type="match status" value="1"/>
</dbReference>
<dbReference type="GO" id="GO:0005615">
    <property type="term" value="C:extracellular space"/>
    <property type="evidence" value="ECO:0007669"/>
    <property type="project" value="TreeGrafter"/>
</dbReference>